<dbReference type="Gene3D" id="2.60.40.2310">
    <property type="match status" value="1"/>
</dbReference>
<dbReference type="Pfam" id="PF17766">
    <property type="entry name" value="fn3_6"/>
    <property type="match status" value="1"/>
</dbReference>
<gene>
    <name evidence="4" type="ORF">Acr_27g0001030</name>
</gene>
<comment type="caution">
    <text evidence="4">The sequence shown here is derived from an EMBL/GenBank/DDBJ whole genome shotgun (WGS) entry which is preliminary data.</text>
</comment>
<dbReference type="OrthoDB" id="206201at2759"/>
<name>A0A7J0H6J6_9ERIC</name>
<dbReference type="EMBL" id="BJWL01000027">
    <property type="protein sequence ID" value="GFZ18364.1"/>
    <property type="molecule type" value="Genomic_DNA"/>
</dbReference>
<evidence type="ECO:0000259" key="3">
    <source>
        <dbReference type="Pfam" id="PF17766"/>
    </source>
</evidence>
<accession>A0A7J0H6J6</accession>
<dbReference type="InterPro" id="IPR045051">
    <property type="entry name" value="SBT"/>
</dbReference>
<evidence type="ECO:0000256" key="1">
    <source>
        <dbReference type="ARBA" id="ARBA00011073"/>
    </source>
</evidence>
<dbReference type="GO" id="GO:0006508">
    <property type="term" value="P:proteolysis"/>
    <property type="evidence" value="ECO:0007669"/>
    <property type="project" value="InterPro"/>
</dbReference>
<dbReference type="AlphaFoldDB" id="A0A7J0H6J6"/>
<dbReference type="GO" id="GO:0004252">
    <property type="term" value="F:serine-type endopeptidase activity"/>
    <property type="evidence" value="ECO:0007669"/>
    <property type="project" value="InterPro"/>
</dbReference>
<dbReference type="InterPro" id="IPR036852">
    <property type="entry name" value="Peptidase_S8/S53_dom_sf"/>
</dbReference>
<organism evidence="4 5">
    <name type="scientific">Actinidia rufa</name>
    <dbReference type="NCBI Taxonomy" id="165716"/>
    <lineage>
        <taxon>Eukaryota</taxon>
        <taxon>Viridiplantae</taxon>
        <taxon>Streptophyta</taxon>
        <taxon>Embryophyta</taxon>
        <taxon>Tracheophyta</taxon>
        <taxon>Spermatophyta</taxon>
        <taxon>Magnoliopsida</taxon>
        <taxon>eudicotyledons</taxon>
        <taxon>Gunneridae</taxon>
        <taxon>Pentapetalae</taxon>
        <taxon>asterids</taxon>
        <taxon>Ericales</taxon>
        <taxon>Actinidiaceae</taxon>
        <taxon>Actinidia</taxon>
    </lineage>
</organism>
<keyword evidence="2" id="KW-0732">Signal</keyword>
<reference evidence="4 5" key="1">
    <citation type="submission" date="2019-07" db="EMBL/GenBank/DDBJ databases">
        <title>De Novo Assembly of kiwifruit Actinidia rufa.</title>
        <authorList>
            <person name="Sugita-Konishi S."/>
            <person name="Sato K."/>
            <person name="Mori E."/>
            <person name="Abe Y."/>
            <person name="Kisaki G."/>
            <person name="Hamano K."/>
            <person name="Suezawa K."/>
            <person name="Otani M."/>
            <person name="Fukuda T."/>
            <person name="Manabe T."/>
            <person name="Gomi K."/>
            <person name="Tabuchi M."/>
            <person name="Akimitsu K."/>
            <person name="Kataoka I."/>
        </authorList>
    </citation>
    <scope>NUCLEOTIDE SEQUENCE [LARGE SCALE GENOMIC DNA]</scope>
    <source>
        <strain evidence="5">cv. Fuchu</strain>
    </source>
</reference>
<feature type="domain" description="Subtilisin-like protease fibronectin type-III" evidence="3">
    <location>
        <begin position="49"/>
        <end position="113"/>
    </location>
</feature>
<comment type="similarity">
    <text evidence="1">Belongs to the peptidase S8 family.</text>
</comment>
<dbReference type="PANTHER" id="PTHR10795">
    <property type="entry name" value="PROPROTEIN CONVERTASE SUBTILISIN/KEXIN"/>
    <property type="match status" value="1"/>
</dbReference>
<protein>
    <recommendedName>
        <fullName evidence="3">Subtilisin-like protease fibronectin type-III domain-containing protein</fullName>
    </recommendedName>
</protein>
<evidence type="ECO:0000313" key="4">
    <source>
        <dbReference type="EMBL" id="GFZ18364.1"/>
    </source>
</evidence>
<keyword evidence="5" id="KW-1185">Reference proteome</keyword>
<sequence>MLDRSSVMVTPFSYGVGHIRAARASDPGLVYDLIPTDYLDFLCAIGYNHAHIREPQGVSVLVEPKTLRFDKIGEEKNFKLTIKAKRNGLPKGYVFGELHWSDGHHQVRSPIVVGSSVAK</sequence>
<dbReference type="InterPro" id="IPR041469">
    <property type="entry name" value="Subtilisin-like_FN3"/>
</dbReference>
<evidence type="ECO:0000313" key="5">
    <source>
        <dbReference type="Proteomes" id="UP000585474"/>
    </source>
</evidence>
<evidence type="ECO:0000256" key="2">
    <source>
        <dbReference type="ARBA" id="ARBA00022729"/>
    </source>
</evidence>
<dbReference type="Gene3D" id="3.40.50.200">
    <property type="entry name" value="Peptidase S8/S53 domain"/>
    <property type="match status" value="1"/>
</dbReference>
<dbReference type="Proteomes" id="UP000585474">
    <property type="component" value="Unassembled WGS sequence"/>
</dbReference>
<proteinExistence type="inferred from homology"/>